<keyword evidence="1" id="KW-0812">Transmembrane</keyword>
<dbReference type="EMBL" id="CAJNYU010003721">
    <property type="protein sequence ID" value="CAF3695023.1"/>
    <property type="molecule type" value="Genomic_DNA"/>
</dbReference>
<name>A0A818U3E8_9BILA</name>
<evidence type="ECO:0000313" key="3">
    <source>
        <dbReference type="Proteomes" id="UP000663869"/>
    </source>
</evidence>
<protein>
    <submittedName>
        <fullName evidence="2">Uncharacterized protein</fullName>
    </submittedName>
</protein>
<sequence length="112" mass="12638">SAAIRSTWHKWTYGSCSALIIGVLATFISGQITLARTVITTVTCVLIIFLVFAYRYKKTEIAQFNNNLMLQDEEDDPLMRALGLNAFYNFDLKSTDLDFKSTQVEEDANIVC</sequence>
<dbReference type="AlphaFoldDB" id="A0A818U3E8"/>
<feature type="transmembrane region" description="Helical" evidence="1">
    <location>
        <begin position="12"/>
        <end position="32"/>
    </location>
</feature>
<evidence type="ECO:0000256" key="1">
    <source>
        <dbReference type="SAM" id="Phobius"/>
    </source>
</evidence>
<gene>
    <name evidence="2" type="ORF">FME351_LOCUS27320</name>
</gene>
<keyword evidence="1" id="KW-0472">Membrane</keyword>
<accession>A0A818U3E8</accession>
<organism evidence="2 3">
    <name type="scientific">Rotaria socialis</name>
    <dbReference type="NCBI Taxonomy" id="392032"/>
    <lineage>
        <taxon>Eukaryota</taxon>
        <taxon>Metazoa</taxon>
        <taxon>Spiralia</taxon>
        <taxon>Gnathifera</taxon>
        <taxon>Rotifera</taxon>
        <taxon>Eurotatoria</taxon>
        <taxon>Bdelloidea</taxon>
        <taxon>Philodinida</taxon>
        <taxon>Philodinidae</taxon>
        <taxon>Rotaria</taxon>
    </lineage>
</organism>
<feature type="transmembrane region" description="Helical" evidence="1">
    <location>
        <begin position="38"/>
        <end position="56"/>
    </location>
</feature>
<keyword evidence="1" id="KW-1133">Transmembrane helix</keyword>
<comment type="caution">
    <text evidence="2">The sequence shown here is derived from an EMBL/GenBank/DDBJ whole genome shotgun (WGS) entry which is preliminary data.</text>
</comment>
<reference evidence="2" key="1">
    <citation type="submission" date="2021-02" db="EMBL/GenBank/DDBJ databases">
        <authorList>
            <person name="Nowell W R."/>
        </authorList>
    </citation>
    <scope>NUCLEOTIDE SEQUENCE</scope>
</reference>
<proteinExistence type="predicted"/>
<dbReference type="Proteomes" id="UP000663869">
    <property type="component" value="Unassembled WGS sequence"/>
</dbReference>
<evidence type="ECO:0000313" key="2">
    <source>
        <dbReference type="EMBL" id="CAF3695023.1"/>
    </source>
</evidence>
<feature type="non-terminal residue" evidence="2">
    <location>
        <position position="1"/>
    </location>
</feature>